<dbReference type="PANTHER" id="PTHR46481:SF10">
    <property type="entry name" value="ZINC FINGER BED DOMAIN-CONTAINING PROTEIN 39"/>
    <property type="match status" value="1"/>
</dbReference>
<keyword evidence="6" id="KW-0238">DNA-binding</keyword>
<dbReference type="SUPFAM" id="SSF53098">
    <property type="entry name" value="Ribonuclease H-like"/>
    <property type="match status" value="1"/>
</dbReference>
<dbReference type="EMBL" id="CAUEEQ010002102">
    <property type="protein sequence ID" value="CAJ0921704.1"/>
    <property type="molecule type" value="Genomic_DNA"/>
</dbReference>
<keyword evidence="3 9" id="KW-0863">Zinc-finger</keyword>
<evidence type="ECO:0000256" key="1">
    <source>
        <dbReference type="ARBA" id="ARBA00004123"/>
    </source>
</evidence>
<accession>A0ABN9KS29</accession>
<proteinExistence type="predicted"/>
<evidence type="ECO:0000259" key="11">
    <source>
        <dbReference type="PROSITE" id="PS50808"/>
    </source>
</evidence>
<dbReference type="PANTHER" id="PTHR46481">
    <property type="entry name" value="ZINC FINGER BED DOMAIN-CONTAINING PROTEIN 4"/>
    <property type="match status" value="1"/>
</dbReference>
<dbReference type="Pfam" id="PF05699">
    <property type="entry name" value="Dimer_Tnp_hAT"/>
    <property type="match status" value="1"/>
</dbReference>
<evidence type="ECO:0000256" key="5">
    <source>
        <dbReference type="ARBA" id="ARBA00023015"/>
    </source>
</evidence>
<sequence length="618" mass="70254">MAESRKRSSIWNHFHNISKTNAECNICKIKLSYRAGSTNNLHRHMRSVHPTVKIDEKSQASGHVSVLAAKPEDCASTSGTASATPHASTNPQSVAKRQSSKTRLMVHKSMTHLKQAIVDEELVAMIARDFQPFSIVEDKGFRRFTYSLNPTYNIPSRKTISQIVLPRMYDRERARLQERVTRATAVCLTTDCWTSRTTTTFFSVTCHFIENYKLVSCLLDCFEFSETHTSENLAEELLRVVKEWQIEGKVICCVSDNAANITKAIKLLNWVHHPCLAHTINLIVTDALKIVKPTLDKVKSIVEFFHKSTIATEKLKSTQQQMGMPELRLKQDCVTRWNSTYYMLKQVLESKDAVISTLAIIFATIDTLNQEEWEVVRETCIVLEPFEQATVEIRAESYLTSSKMLVLCRDLQTVTTHHQTDGTVTTLKATELVTALCASMGREFHRMEYNTLLSETSIMDPRFKKLVFNDARAVDEALKRITLAARCYISIRLGDQGEEAEEMLEMDQQTSSVWSFFDERAAGETARRNPSADAIIEVRGYVEEPIIPLSEDPLTWWEANASIYPRLVKVMAERLCIVATSVPSERVFSKTGQLITERRNLISSEKMKYLVFLNANLP</sequence>
<evidence type="ECO:0000256" key="10">
    <source>
        <dbReference type="SAM" id="MobiDB-lite"/>
    </source>
</evidence>
<dbReference type="Pfam" id="PF02892">
    <property type="entry name" value="zf-BED"/>
    <property type="match status" value="1"/>
</dbReference>
<evidence type="ECO:0000256" key="4">
    <source>
        <dbReference type="ARBA" id="ARBA00022833"/>
    </source>
</evidence>
<keyword evidence="5" id="KW-0805">Transcription regulation</keyword>
<keyword evidence="13" id="KW-1185">Reference proteome</keyword>
<dbReference type="InterPro" id="IPR003656">
    <property type="entry name" value="Znf_BED"/>
</dbReference>
<reference evidence="12" key="1">
    <citation type="submission" date="2023-07" db="EMBL/GenBank/DDBJ databases">
        <authorList>
            <person name="Stuckert A."/>
        </authorList>
    </citation>
    <scope>NUCLEOTIDE SEQUENCE</scope>
</reference>
<evidence type="ECO:0000256" key="2">
    <source>
        <dbReference type="ARBA" id="ARBA00022723"/>
    </source>
</evidence>
<feature type="domain" description="BED-type" evidence="11">
    <location>
        <begin position="5"/>
        <end position="56"/>
    </location>
</feature>
<dbReference type="SMART" id="SM00614">
    <property type="entry name" value="ZnF_BED"/>
    <property type="match status" value="1"/>
</dbReference>
<feature type="region of interest" description="Disordered" evidence="10">
    <location>
        <begin position="75"/>
        <end position="101"/>
    </location>
</feature>
<keyword evidence="7" id="KW-0804">Transcription</keyword>
<keyword evidence="4" id="KW-0862">Zinc</keyword>
<dbReference type="Gene3D" id="1.10.10.1070">
    <property type="entry name" value="Zinc finger, BED domain-containing"/>
    <property type="match status" value="1"/>
</dbReference>
<evidence type="ECO:0000256" key="3">
    <source>
        <dbReference type="ARBA" id="ARBA00022771"/>
    </source>
</evidence>
<dbReference type="InterPro" id="IPR052035">
    <property type="entry name" value="ZnF_BED_domain_contain"/>
</dbReference>
<evidence type="ECO:0000313" key="12">
    <source>
        <dbReference type="EMBL" id="CAJ0921704.1"/>
    </source>
</evidence>
<dbReference type="InterPro" id="IPR012337">
    <property type="entry name" value="RNaseH-like_sf"/>
</dbReference>
<keyword evidence="2" id="KW-0479">Metal-binding</keyword>
<dbReference type="Proteomes" id="UP001176940">
    <property type="component" value="Unassembled WGS sequence"/>
</dbReference>
<comment type="caution">
    <text evidence="12">The sequence shown here is derived from an EMBL/GenBank/DDBJ whole genome shotgun (WGS) entry which is preliminary data.</text>
</comment>
<name>A0ABN9KS29_9NEOB</name>
<evidence type="ECO:0000313" key="13">
    <source>
        <dbReference type="Proteomes" id="UP001176940"/>
    </source>
</evidence>
<dbReference type="InterPro" id="IPR036236">
    <property type="entry name" value="Znf_C2H2_sf"/>
</dbReference>
<evidence type="ECO:0000256" key="8">
    <source>
        <dbReference type="ARBA" id="ARBA00023242"/>
    </source>
</evidence>
<feature type="compositionally biased region" description="Polar residues" evidence="10">
    <location>
        <begin position="75"/>
        <end position="97"/>
    </location>
</feature>
<comment type="subcellular location">
    <subcellularLocation>
        <location evidence="1">Nucleus</location>
    </subcellularLocation>
</comment>
<dbReference type="InterPro" id="IPR008906">
    <property type="entry name" value="HATC_C_dom"/>
</dbReference>
<keyword evidence="8" id="KW-0539">Nucleus</keyword>
<dbReference type="SUPFAM" id="SSF140996">
    <property type="entry name" value="Hermes dimerisation domain"/>
    <property type="match status" value="1"/>
</dbReference>
<dbReference type="PROSITE" id="PS50808">
    <property type="entry name" value="ZF_BED"/>
    <property type="match status" value="1"/>
</dbReference>
<evidence type="ECO:0000256" key="9">
    <source>
        <dbReference type="PROSITE-ProRule" id="PRU00027"/>
    </source>
</evidence>
<organism evidence="12 13">
    <name type="scientific">Ranitomeya imitator</name>
    <name type="common">mimic poison frog</name>
    <dbReference type="NCBI Taxonomy" id="111125"/>
    <lineage>
        <taxon>Eukaryota</taxon>
        <taxon>Metazoa</taxon>
        <taxon>Chordata</taxon>
        <taxon>Craniata</taxon>
        <taxon>Vertebrata</taxon>
        <taxon>Euteleostomi</taxon>
        <taxon>Amphibia</taxon>
        <taxon>Batrachia</taxon>
        <taxon>Anura</taxon>
        <taxon>Neobatrachia</taxon>
        <taxon>Hyloidea</taxon>
        <taxon>Dendrobatidae</taxon>
        <taxon>Dendrobatinae</taxon>
        <taxon>Ranitomeya</taxon>
    </lineage>
</organism>
<evidence type="ECO:0000256" key="6">
    <source>
        <dbReference type="ARBA" id="ARBA00023125"/>
    </source>
</evidence>
<protein>
    <recommendedName>
        <fullName evidence="11">BED-type domain-containing protein</fullName>
    </recommendedName>
</protein>
<evidence type="ECO:0000256" key="7">
    <source>
        <dbReference type="ARBA" id="ARBA00023163"/>
    </source>
</evidence>
<gene>
    <name evidence="12" type="ORF">RIMI_LOCUS1592332</name>
</gene>
<dbReference type="SUPFAM" id="SSF57667">
    <property type="entry name" value="beta-beta-alpha zinc fingers"/>
    <property type="match status" value="1"/>
</dbReference>